<feature type="region of interest" description="Disordered" evidence="3">
    <location>
        <begin position="1"/>
        <end position="131"/>
    </location>
</feature>
<feature type="domain" description="DUF4200" evidence="4">
    <location>
        <begin position="139"/>
        <end position="256"/>
    </location>
</feature>
<keyword evidence="6" id="KW-1185">Reference proteome</keyword>
<dbReference type="Pfam" id="PF13863">
    <property type="entry name" value="DUF4200"/>
    <property type="match status" value="1"/>
</dbReference>
<proteinExistence type="predicted"/>
<dbReference type="AlphaFoldDB" id="A0AAW1SPJ7"/>
<accession>A0AAW1SPJ7</accession>
<evidence type="ECO:0000259" key="4">
    <source>
        <dbReference type="Pfam" id="PF13863"/>
    </source>
</evidence>
<organism evidence="5 6">
    <name type="scientific">Apatococcus fuscideae</name>
    <dbReference type="NCBI Taxonomy" id="2026836"/>
    <lineage>
        <taxon>Eukaryota</taxon>
        <taxon>Viridiplantae</taxon>
        <taxon>Chlorophyta</taxon>
        <taxon>core chlorophytes</taxon>
        <taxon>Trebouxiophyceae</taxon>
        <taxon>Chlorellales</taxon>
        <taxon>Chlorellaceae</taxon>
        <taxon>Apatococcus</taxon>
    </lineage>
</organism>
<comment type="caution">
    <text evidence="5">The sequence shown here is derived from an EMBL/GenBank/DDBJ whole genome shotgun (WGS) entry which is preliminary data.</text>
</comment>
<protein>
    <recommendedName>
        <fullName evidence="4">DUF4200 domain-containing protein</fullName>
    </recommendedName>
</protein>
<feature type="compositionally biased region" description="Basic and acidic residues" evidence="3">
    <location>
        <begin position="56"/>
        <end position="82"/>
    </location>
</feature>
<feature type="region of interest" description="Disordered" evidence="3">
    <location>
        <begin position="331"/>
        <end position="353"/>
    </location>
</feature>
<dbReference type="PANTHER" id="PTHR21683">
    <property type="entry name" value="COILED-COIL DOMAIN-CONTAINING PROTEIN 42 LIKE-2-LIKE-RELATED"/>
    <property type="match status" value="1"/>
</dbReference>
<evidence type="ECO:0000256" key="2">
    <source>
        <dbReference type="SAM" id="Coils"/>
    </source>
</evidence>
<feature type="non-terminal residue" evidence="5">
    <location>
        <position position="353"/>
    </location>
</feature>
<dbReference type="InterPro" id="IPR025252">
    <property type="entry name" value="DUF4200"/>
</dbReference>
<feature type="coiled-coil region" evidence="2">
    <location>
        <begin position="153"/>
        <end position="295"/>
    </location>
</feature>
<feature type="compositionally biased region" description="Polar residues" evidence="3">
    <location>
        <begin position="33"/>
        <end position="43"/>
    </location>
</feature>
<evidence type="ECO:0000313" key="6">
    <source>
        <dbReference type="Proteomes" id="UP001485043"/>
    </source>
</evidence>
<evidence type="ECO:0000256" key="1">
    <source>
        <dbReference type="ARBA" id="ARBA00023054"/>
    </source>
</evidence>
<dbReference type="InterPro" id="IPR051147">
    <property type="entry name" value="CFAP_domain-containing"/>
</dbReference>
<dbReference type="EMBL" id="JALJOV010001209">
    <property type="protein sequence ID" value="KAK9852105.1"/>
    <property type="molecule type" value="Genomic_DNA"/>
</dbReference>
<name>A0AAW1SPJ7_9CHLO</name>
<dbReference type="PANTHER" id="PTHR21683:SF3">
    <property type="entry name" value="CILIA AND FLAGELLA ASSOCIATED PROTEIN 100"/>
    <property type="match status" value="1"/>
</dbReference>
<dbReference type="Proteomes" id="UP001485043">
    <property type="component" value="Unassembled WGS sequence"/>
</dbReference>
<reference evidence="5 6" key="1">
    <citation type="journal article" date="2024" name="Nat. Commun.">
        <title>Phylogenomics reveals the evolutionary origins of lichenization in chlorophyte algae.</title>
        <authorList>
            <person name="Puginier C."/>
            <person name="Libourel C."/>
            <person name="Otte J."/>
            <person name="Skaloud P."/>
            <person name="Haon M."/>
            <person name="Grisel S."/>
            <person name="Petersen M."/>
            <person name="Berrin J.G."/>
            <person name="Delaux P.M."/>
            <person name="Dal Grande F."/>
            <person name="Keller J."/>
        </authorList>
    </citation>
    <scope>NUCLEOTIDE SEQUENCE [LARGE SCALE GENOMIC DNA]</scope>
    <source>
        <strain evidence="5 6">SAG 2523</strain>
    </source>
</reference>
<sequence>MTVSRGASATEARAPMMPLTQSQGLIKPPQIDLSKTQQQQPQDDSPFRIPTNEEIFSVKEDRKKLREAERKALAQQSLHERGTSSSAIKGLAADSTRKRDVKFASARHQGPKTAAADSAIARGAVGPSRRRGRENVKEFLAKKREIFLVQMGLDTKQLEINKLEERAMRREEALKRSEQMLEDDALRFDAFLKENDERVQDAIHKAENEAKNKQEKVLEIKRLNTQAAVIRSELNKLEEQLEDCRKYRAFLDRITPSEHFSAAETAQADKRRLQVEAWQAECDALKQRKRASRAAETEARARVAGAHSQQEVDRAEAILAETIQTAREMHALKEPPMPPEEIGEEAEQPMYFQ</sequence>
<keyword evidence="1 2" id="KW-0175">Coiled coil</keyword>
<evidence type="ECO:0000256" key="3">
    <source>
        <dbReference type="SAM" id="MobiDB-lite"/>
    </source>
</evidence>
<gene>
    <name evidence="5" type="ORF">WJX84_009368</name>
</gene>
<dbReference type="GO" id="GO:0005856">
    <property type="term" value="C:cytoskeleton"/>
    <property type="evidence" value="ECO:0007669"/>
    <property type="project" value="UniProtKB-ARBA"/>
</dbReference>
<evidence type="ECO:0000313" key="5">
    <source>
        <dbReference type="EMBL" id="KAK9852105.1"/>
    </source>
</evidence>